<sequence>MRIRCDKIVSPILQLIVGFDWLKLNRLLRSIRTLVPRLKKSTPERTSRVSTSNSFAIRPPAALHDEGCLRPPWPPRSPDLTPLDFSLWGRMKSLVYETPVETAAYLVVRVVVAAGEIADTPGVIERVYQNIIRRYNACNEVCEGGETYKGFSSIKFITLTGRRRAECVVAPERVRGAHRSNYGKKNSEFPVLELTPRQQMSINLRESAAG</sequence>
<dbReference type="Gene3D" id="3.30.420.10">
    <property type="entry name" value="Ribonuclease H-like superfamily/Ribonuclease H"/>
    <property type="match status" value="1"/>
</dbReference>
<dbReference type="InterPro" id="IPR036397">
    <property type="entry name" value="RNaseH_sf"/>
</dbReference>
<dbReference type="EMBL" id="JAJSOF020000025">
    <property type="protein sequence ID" value="KAJ4434221.1"/>
    <property type="molecule type" value="Genomic_DNA"/>
</dbReference>
<protein>
    <submittedName>
        <fullName evidence="1">Uncharacterized protein</fullName>
    </submittedName>
</protein>
<comment type="caution">
    <text evidence="1">The sequence shown here is derived from an EMBL/GenBank/DDBJ whole genome shotgun (WGS) entry which is preliminary data.</text>
</comment>
<keyword evidence="2" id="KW-1185">Reference proteome</keyword>
<accession>A0ABQ8SK92</accession>
<evidence type="ECO:0000313" key="2">
    <source>
        <dbReference type="Proteomes" id="UP001148838"/>
    </source>
</evidence>
<dbReference type="PANTHER" id="PTHR47326:SF1">
    <property type="entry name" value="HTH PSQ-TYPE DOMAIN-CONTAINING PROTEIN"/>
    <property type="match status" value="1"/>
</dbReference>
<organism evidence="1 2">
    <name type="scientific">Periplaneta americana</name>
    <name type="common">American cockroach</name>
    <name type="synonym">Blatta americana</name>
    <dbReference type="NCBI Taxonomy" id="6978"/>
    <lineage>
        <taxon>Eukaryota</taxon>
        <taxon>Metazoa</taxon>
        <taxon>Ecdysozoa</taxon>
        <taxon>Arthropoda</taxon>
        <taxon>Hexapoda</taxon>
        <taxon>Insecta</taxon>
        <taxon>Pterygota</taxon>
        <taxon>Neoptera</taxon>
        <taxon>Polyneoptera</taxon>
        <taxon>Dictyoptera</taxon>
        <taxon>Blattodea</taxon>
        <taxon>Blattoidea</taxon>
        <taxon>Blattidae</taxon>
        <taxon>Blattinae</taxon>
        <taxon>Periplaneta</taxon>
    </lineage>
</organism>
<evidence type="ECO:0000313" key="1">
    <source>
        <dbReference type="EMBL" id="KAJ4434221.1"/>
    </source>
</evidence>
<name>A0ABQ8SK92_PERAM</name>
<gene>
    <name evidence="1" type="ORF">ANN_22769</name>
</gene>
<dbReference type="PANTHER" id="PTHR47326">
    <property type="entry name" value="TRANSPOSABLE ELEMENT TC3 TRANSPOSASE-LIKE PROTEIN"/>
    <property type="match status" value="1"/>
</dbReference>
<dbReference type="Proteomes" id="UP001148838">
    <property type="component" value="Unassembled WGS sequence"/>
</dbReference>
<proteinExistence type="predicted"/>
<reference evidence="1 2" key="1">
    <citation type="journal article" date="2022" name="Allergy">
        <title>Genome assembly and annotation of Periplaneta americana reveal a comprehensive cockroach allergen profile.</title>
        <authorList>
            <person name="Wang L."/>
            <person name="Xiong Q."/>
            <person name="Saelim N."/>
            <person name="Wang L."/>
            <person name="Nong W."/>
            <person name="Wan A.T."/>
            <person name="Shi M."/>
            <person name="Liu X."/>
            <person name="Cao Q."/>
            <person name="Hui J.H.L."/>
            <person name="Sookrung N."/>
            <person name="Leung T.F."/>
            <person name="Tungtrongchitr A."/>
            <person name="Tsui S.K.W."/>
        </authorList>
    </citation>
    <scope>NUCLEOTIDE SEQUENCE [LARGE SCALE GENOMIC DNA]</scope>
    <source>
        <strain evidence="1">PWHHKU_190912</strain>
    </source>
</reference>